<evidence type="ECO:0000256" key="6">
    <source>
        <dbReference type="ARBA" id="ARBA00023310"/>
    </source>
</evidence>
<dbReference type="AlphaFoldDB" id="A0AAE3DJ58"/>
<dbReference type="NCBIfam" id="TIGR01145">
    <property type="entry name" value="ATP_synt_delta"/>
    <property type="match status" value="1"/>
</dbReference>
<keyword evidence="5 7" id="KW-0472">Membrane</keyword>
<dbReference type="PRINTS" id="PR00125">
    <property type="entry name" value="ATPASEDELTA"/>
</dbReference>
<evidence type="ECO:0000313" key="8">
    <source>
        <dbReference type="EMBL" id="MCC2164029.1"/>
    </source>
</evidence>
<accession>A0AAE3DJ58</accession>
<gene>
    <name evidence="7 8" type="primary">atpH</name>
    <name evidence="8" type="ORF">LKD32_03870</name>
</gene>
<evidence type="ECO:0000313" key="9">
    <source>
        <dbReference type="Proteomes" id="UP001198962"/>
    </source>
</evidence>
<proteinExistence type="inferred from homology"/>
<dbReference type="Proteomes" id="UP001198962">
    <property type="component" value="Unassembled WGS sequence"/>
</dbReference>
<comment type="similarity">
    <text evidence="7">Belongs to the ATPase delta chain family.</text>
</comment>
<organism evidence="8 9">
    <name type="scientific">Brotaphodocola catenula</name>
    <dbReference type="NCBI Taxonomy" id="2885361"/>
    <lineage>
        <taxon>Bacteria</taxon>
        <taxon>Bacillati</taxon>
        <taxon>Bacillota</taxon>
        <taxon>Clostridia</taxon>
        <taxon>Lachnospirales</taxon>
        <taxon>Lachnospiraceae</taxon>
        <taxon>Brotaphodocola</taxon>
    </lineage>
</organism>
<reference evidence="8" key="1">
    <citation type="submission" date="2021-10" db="EMBL/GenBank/DDBJ databases">
        <title>Anaerobic single-cell dispensing facilitates the cultivation of human gut bacteria.</title>
        <authorList>
            <person name="Afrizal A."/>
        </authorList>
    </citation>
    <scope>NUCLEOTIDE SEQUENCE</scope>
    <source>
        <strain evidence="8">CLA-AA-H274</strain>
    </source>
</reference>
<dbReference type="EMBL" id="JAJEPU010000007">
    <property type="protein sequence ID" value="MCC2164029.1"/>
    <property type="molecule type" value="Genomic_DNA"/>
</dbReference>
<evidence type="ECO:0000256" key="1">
    <source>
        <dbReference type="ARBA" id="ARBA00004370"/>
    </source>
</evidence>
<keyword evidence="7" id="KW-1003">Cell membrane</keyword>
<dbReference type="GO" id="GO:0005886">
    <property type="term" value="C:plasma membrane"/>
    <property type="evidence" value="ECO:0007669"/>
    <property type="project" value="UniProtKB-SubCell"/>
</dbReference>
<keyword evidence="3 7" id="KW-0375">Hydrogen ion transport</keyword>
<keyword evidence="6 7" id="KW-0066">ATP synthesis</keyword>
<keyword evidence="9" id="KW-1185">Reference proteome</keyword>
<comment type="function">
    <text evidence="7">F(1)F(0) ATP synthase produces ATP from ADP in the presence of a proton or sodium gradient. F-type ATPases consist of two structural domains, F(1) containing the extramembraneous catalytic core and F(0) containing the membrane proton channel, linked together by a central stalk and a peripheral stalk. During catalysis, ATP synthesis in the catalytic domain of F(1) is coupled via a rotary mechanism of the central stalk subunits to proton translocation.</text>
</comment>
<dbReference type="Gene3D" id="1.10.520.20">
    <property type="entry name" value="N-terminal domain of the delta subunit of the F1F0-ATP synthase"/>
    <property type="match status" value="1"/>
</dbReference>
<comment type="caution">
    <text evidence="8">The sequence shown here is derived from an EMBL/GenBank/DDBJ whole genome shotgun (WGS) entry which is preliminary data.</text>
</comment>
<protein>
    <recommendedName>
        <fullName evidence="7">ATP synthase subunit delta</fullName>
    </recommendedName>
    <alternativeName>
        <fullName evidence="7">ATP synthase F(1) sector subunit delta</fullName>
    </alternativeName>
    <alternativeName>
        <fullName evidence="7">F-type ATPase subunit delta</fullName>
        <shortName evidence="7">F-ATPase subunit delta</shortName>
    </alternativeName>
</protein>
<dbReference type="SUPFAM" id="SSF47928">
    <property type="entry name" value="N-terminal domain of the delta subunit of the F1F0-ATP synthase"/>
    <property type="match status" value="1"/>
</dbReference>
<evidence type="ECO:0000256" key="4">
    <source>
        <dbReference type="ARBA" id="ARBA00023065"/>
    </source>
</evidence>
<dbReference type="GO" id="GO:0045259">
    <property type="term" value="C:proton-transporting ATP synthase complex"/>
    <property type="evidence" value="ECO:0007669"/>
    <property type="project" value="UniProtKB-KW"/>
</dbReference>
<keyword evidence="4 7" id="KW-0406">Ion transport</keyword>
<evidence type="ECO:0000256" key="2">
    <source>
        <dbReference type="ARBA" id="ARBA00022448"/>
    </source>
</evidence>
<dbReference type="InterPro" id="IPR026015">
    <property type="entry name" value="ATP_synth_OSCP/delta_N_sf"/>
</dbReference>
<evidence type="ECO:0000256" key="5">
    <source>
        <dbReference type="ARBA" id="ARBA00023136"/>
    </source>
</evidence>
<sequence length="171" mass="19535">MTEEARLYGTVLYELKVPQEMVKKTGEILERNPELVRVLQSPVYRREKKHAIIEEIWKTPEFSSVMIKFLKKACDAGAIAEFSQIMDICERCERVADGVMSAELWYVTEPDEVQLEGIRQFLKKTYGKREVQLSLASHPELMGGFVLKTGDVEYDYSLLGKLKKLSQAVAG</sequence>
<dbReference type="Pfam" id="PF00213">
    <property type="entry name" value="OSCP"/>
    <property type="match status" value="1"/>
</dbReference>
<dbReference type="RefSeq" id="WP_177977765.1">
    <property type="nucleotide sequence ID" value="NZ_JAJEPU010000007.1"/>
</dbReference>
<evidence type="ECO:0000256" key="3">
    <source>
        <dbReference type="ARBA" id="ARBA00022781"/>
    </source>
</evidence>
<evidence type="ECO:0000256" key="7">
    <source>
        <dbReference type="HAMAP-Rule" id="MF_01416"/>
    </source>
</evidence>
<comment type="subcellular location">
    <subcellularLocation>
        <location evidence="7">Cell membrane</location>
        <topology evidence="7">Peripheral membrane protein</topology>
    </subcellularLocation>
    <subcellularLocation>
        <location evidence="1">Membrane</location>
    </subcellularLocation>
</comment>
<dbReference type="GO" id="GO:0046933">
    <property type="term" value="F:proton-transporting ATP synthase activity, rotational mechanism"/>
    <property type="evidence" value="ECO:0007669"/>
    <property type="project" value="UniProtKB-UniRule"/>
</dbReference>
<keyword evidence="7" id="KW-0139">CF(1)</keyword>
<name>A0AAE3DJ58_9FIRM</name>
<dbReference type="InterPro" id="IPR000711">
    <property type="entry name" value="ATPase_OSCP/dsu"/>
</dbReference>
<comment type="function">
    <text evidence="7">This protein is part of the stalk that links CF(0) to CF(1). It either transmits conformational changes from CF(0) to CF(1) or is implicated in proton conduction.</text>
</comment>
<dbReference type="HAMAP" id="MF_01416">
    <property type="entry name" value="ATP_synth_delta_bact"/>
    <property type="match status" value="1"/>
</dbReference>
<keyword evidence="2 7" id="KW-0813">Transport</keyword>
<dbReference type="PANTHER" id="PTHR11910">
    <property type="entry name" value="ATP SYNTHASE DELTA CHAIN"/>
    <property type="match status" value="1"/>
</dbReference>